<name>W3XCC3_PESFW</name>
<evidence type="ECO:0000256" key="4">
    <source>
        <dbReference type="ARBA" id="ARBA00023004"/>
    </source>
</evidence>
<keyword evidence="3 5" id="KW-0560">Oxidoreductase</keyword>
<dbReference type="eggNOG" id="KOG0143">
    <property type="taxonomic scope" value="Eukaryota"/>
</dbReference>
<evidence type="ECO:0000256" key="3">
    <source>
        <dbReference type="ARBA" id="ARBA00023002"/>
    </source>
</evidence>
<dbReference type="InterPro" id="IPR026992">
    <property type="entry name" value="DIOX_N"/>
</dbReference>
<feature type="domain" description="Fe2OG dioxygenase" evidence="6">
    <location>
        <begin position="205"/>
        <end position="311"/>
    </location>
</feature>
<comment type="similarity">
    <text evidence="1 5">Belongs to the iron/ascorbate-dependent oxidoreductase family.</text>
</comment>
<keyword evidence="8" id="KW-1185">Reference proteome</keyword>
<dbReference type="OMA" id="PISCGKW"/>
<dbReference type="RefSeq" id="XP_007831745.1">
    <property type="nucleotide sequence ID" value="XM_007833554.1"/>
</dbReference>
<dbReference type="PROSITE" id="PS51471">
    <property type="entry name" value="FE2OG_OXY"/>
    <property type="match status" value="1"/>
</dbReference>
<keyword evidence="4 5" id="KW-0408">Iron</keyword>
<dbReference type="GO" id="GO:0016491">
    <property type="term" value="F:oxidoreductase activity"/>
    <property type="evidence" value="ECO:0007669"/>
    <property type="project" value="UniProtKB-KW"/>
</dbReference>
<keyword evidence="2 5" id="KW-0479">Metal-binding</keyword>
<dbReference type="PANTHER" id="PTHR10209:SF881">
    <property type="entry name" value="FI07970P-RELATED"/>
    <property type="match status" value="1"/>
</dbReference>
<dbReference type="EMBL" id="KI912111">
    <property type="protein sequence ID" value="ETS83097.1"/>
    <property type="molecule type" value="Genomic_DNA"/>
</dbReference>
<evidence type="ECO:0000256" key="2">
    <source>
        <dbReference type="ARBA" id="ARBA00022723"/>
    </source>
</evidence>
<evidence type="ECO:0000256" key="5">
    <source>
        <dbReference type="RuleBase" id="RU003682"/>
    </source>
</evidence>
<proteinExistence type="inferred from homology"/>
<dbReference type="InParanoid" id="W3XCC3"/>
<dbReference type="OrthoDB" id="288590at2759"/>
<evidence type="ECO:0000259" key="6">
    <source>
        <dbReference type="PROSITE" id="PS51471"/>
    </source>
</evidence>
<evidence type="ECO:0000256" key="1">
    <source>
        <dbReference type="ARBA" id="ARBA00008056"/>
    </source>
</evidence>
<accession>W3XCC3</accession>
<dbReference type="GO" id="GO:0044283">
    <property type="term" value="P:small molecule biosynthetic process"/>
    <property type="evidence" value="ECO:0007669"/>
    <property type="project" value="UniProtKB-ARBA"/>
</dbReference>
<sequence length="354" mass="39816">MGSMTYTTIELLTPNGPEYRQVSTAAPRAPTPDEMPLIDLSTIDGDFEARKAIAKKIKHAAENTGFFYINNHGIPEELIQEALDSCKQFFAQPLSDKEKVRTKISGKSVGYTGVGGTQINKTETKDNKETFSMRYDVRNDPLHKESSHVVDDLEDFIWNETSHLEGFRSTLVEFYQRRLQLARKLIRLVALALDLPEDYFDAIVTHPGADAVHIHYPGVDEADHKDEIDVGLGSHTDIQCITLLWQDNSGGLQVLSLGGEWLDARPIDGTLVINVGDFLQRLSNNKFRSTVHRVYNRNKSSRYAMPFFLGFNPEAVCEVVPTCIDEDHPPLYEPISCGKWHSDRLTLAQKGKLP</sequence>
<evidence type="ECO:0000313" key="7">
    <source>
        <dbReference type="EMBL" id="ETS83097.1"/>
    </source>
</evidence>
<dbReference type="Pfam" id="PF03171">
    <property type="entry name" value="2OG-FeII_Oxy"/>
    <property type="match status" value="1"/>
</dbReference>
<dbReference type="HOGENOM" id="CLU_010119_6_3_1"/>
<dbReference type="Proteomes" id="UP000030651">
    <property type="component" value="Unassembled WGS sequence"/>
</dbReference>
<evidence type="ECO:0000313" key="8">
    <source>
        <dbReference type="Proteomes" id="UP000030651"/>
    </source>
</evidence>
<dbReference type="PRINTS" id="PR00682">
    <property type="entry name" value="IPNSYNTHASE"/>
</dbReference>
<organism evidence="7 8">
    <name type="scientific">Pestalotiopsis fici (strain W106-1 / CGMCC3.15140)</name>
    <dbReference type="NCBI Taxonomy" id="1229662"/>
    <lineage>
        <taxon>Eukaryota</taxon>
        <taxon>Fungi</taxon>
        <taxon>Dikarya</taxon>
        <taxon>Ascomycota</taxon>
        <taxon>Pezizomycotina</taxon>
        <taxon>Sordariomycetes</taxon>
        <taxon>Xylariomycetidae</taxon>
        <taxon>Amphisphaeriales</taxon>
        <taxon>Sporocadaceae</taxon>
        <taxon>Pestalotiopsis</taxon>
    </lineage>
</organism>
<dbReference type="KEGG" id="pfy:PFICI_04973"/>
<dbReference type="InterPro" id="IPR027443">
    <property type="entry name" value="IPNS-like_sf"/>
</dbReference>
<dbReference type="GeneID" id="19269986"/>
<dbReference type="PANTHER" id="PTHR10209">
    <property type="entry name" value="OXIDOREDUCTASE, 2OG-FE II OXYGENASE FAMILY PROTEIN"/>
    <property type="match status" value="1"/>
</dbReference>
<dbReference type="AlphaFoldDB" id="W3XCC3"/>
<dbReference type="InterPro" id="IPR005123">
    <property type="entry name" value="Oxoglu/Fe-dep_dioxygenase_dom"/>
</dbReference>
<reference evidence="8" key="1">
    <citation type="journal article" date="2015" name="BMC Genomics">
        <title>Genomic and transcriptomic analysis of the endophytic fungus Pestalotiopsis fici reveals its lifestyle and high potential for synthesis of natural products.</title>
        <authorList>
            <person name="Wang X."/>
            <person name="Zhang X."/>
            <person name="Liu L."/>
            <person name="Xiang M."/>
            <person name="Wang W."/>
            <person name="Sun X."/>
            <person name="Che Y."/>
            <person name="Guo L."/>
            <person name="Liu G."/>
            <person name="Guo L."/>
            <person name="Wang C."/>
            <person name="Yin W.B."/>
            <person name="Stadler M."/>
            <person name="Zhang X."/>
            <person name="Liu X."/>
        </authorList>
    </citation>
    <scope>NUCLEOTIDE SEQUENCE [LARGE SCALE GENOMIC DNA]</scope>
    <source>
        <strain evidence="8">W106-1 / CGMCC3.15140</strain>
    </source>
</reference>
<dbReference type="GO" id="GO:0046872">
    <property type="term" value="F:metal ion binding"/>
    <property type="evidence" value="ECO:0007669"/>
    <property type="project" value="UniProtKB-KW"/>
</dbReference>
<dbReference type="Gene3D" id="2.60.120.330">
    <property type="entry name" value="B-lactam Antibiotic, Isopenicillin N Synthase, Chain"/>
    <property type="match status" value="1"/>
</dbReference>
<dbReference type="Pfam" id="PF14226">
    <property type="entry name" value="DIOX_N"/>
    <property type="match status" value="1"/>
</dbReference>
<gene>
    <name evidence="7" type="ORF">PFICI_04973</name>
</gene>
<protein>
    <recommendedName>
        <fullName evidence="6">Fe2OG dioxygenase domain-containing protein</fullName>
    </recommendedName>
</protein>
<dbReference type="InterPro" id="IPR044861">
    <property type="entry name" value="IPNS-like_FE2OG_OXY"/>
</dbReference>
<dbReference type="SUPFAM" id="SSF51197">
    <property type="entry name" value="Clavaminate synthase-like"/>
    <property type="match status" value="1"/>
</dbReference>